<dbReference type="Proteomes" id="UP001272137">
    <property type="component" value="Unassembled WGS sequence"/>
</dbReference>
<evidence type="ECO:0000313" key="3">
    <source>
        <dbReference type="Proteomes" id="UP001272137"/>
    </source>
</evidence>
<name>A0AAW9CRT1_BURTH</name>
<proteinExistence type="predicted"/>
<accession>A0AAW9CRT1</accession>
<evidence type="ECO:0000256" key="1">
    <source>
        <dbReference type="SAM" id="MobiDB-lite"/>
    </source>
</evidence>
<protein>
    <submittedName>
        <fullName evidence="2">Uncharacterized protein</fullName>
    </submittedName>
</protein>
<sequence>MPPRDSAHRGRIAPASRAGPSRVGARSRAAPSIAVTSASHACDARVRYTPC</sequence>
<organism evidence="2 3">
    <name type="scientific">Burkholderia thailandensis</name>
    <dbReference type="NCBI Taxonomy" id="57975"/>
    <lineage>
        <taxon>Bacteria</taxon>
        <taxon>Pseudomonadati</taxon>
        <taxon>Pseudomonadota</taxon>
        <taxon>Betaproteobacteria</taxon>
        <taxon>Burkholderiales</taxon>
        <taxon>Burkholderiaceae</taxon>
        <taxon>Burkholderia</taxon>
        <taxon>pseudomallei group</taxon>
    </lineage>
</organism>
<dbReference type="AlphaFoldDB" id="A0AAW9CRT1"/>
<comment type="caution">
    <text evidence="2">The sequence shown here is derived from an EMBL/GenBank/DDBJ whole genome shotgun (WGS) entry which is preliminary data.</text>
</comment>
<gene>
    <name evidence="2" type="ORF">C7S16_5973</name>
</gene>
<reference evidence="2" key="1">
    <citation type="submission" date="2018-08" db="EMBL/GenBank/DDBJ databases">
        <title>Identification of Burkholderia cepacia strains that express a Burkholderia pseudomallei-like capsular polysaccharide.</title>
        <authorList>
            <person name="Burtnick M.N."/>
            <person name="Vongsouvath M."/>
            <person name="Newton P."/>
            <person name="Wuthiekanun V."/>
            <person name="Limmathurotsakul D."/>
            <person name="Brett P.J."/>
            <person name="Chantratita N."/>
            <person name="Dance D.A."/>
        </authorList>
    </citation>
    <scope>NUCLEOTIDE SEQUENCE</scope>
    <source>
        <strain evidence="2">SBXCC001</strain>
    </source>
</reference>
<feature type="region of interest" description="Disordered" evidence="1">
    <location>
        <begin position="1"/>
        <end position="32"/>
    </location>
</feature>
<evidence type="ECO:0000313" key="2">
    <source>
        <dbReference type="EMBL" id="MDW9253057.1"/>
    </source>
</evidence>
<dbReference type="EMBL" id="QXCT01000001">
    <property type="protein sequence ID" value="MDW9253057.1"/>
    <property type="molecule type" value="Genomic_DNA"/>
</dbReference>